<organism evidence="2">
    <name type="scientific">Oikopleura dioica</name>
    <name type="common">Tunicate</name>
    <dbReference type="NCBI Taxonomy" id="34765"/>
    <lineage>
        <taxon>Eukaryota</taxon>
        <taxon>Metazoa</taxon>
        <taxon>Chordata</taxon>
        <taxon>Tunicata</taxon>
        <taxon>Appendicularia</taxon>
        <taxon>Copelata</taxon>
        <taxon>Oikopleuridae</taxon>
        <taxon>Oikopleura</taxon>
    </lineage>
</organism>
<proteinExistence type="predicted"/>
<evidence type="ECO:0000313" key="2">
    <source>
        <dbReference type="EMBL" id="CBY23596.1"/>
    </source>
</evidence>
<protein>
    <submittedName>
        <fullName evidence="2">Uncharacterized protein</fullName>
    </submittedName>
</protein>
<dbReference type="AlphaFoldDB" id="E4X1B6"/>
<keyword evidence="4" id="KW-1185">Reference proteome</keyword>
<accession>E4X1B6</accession>
<dbReference type="EMBL" id="FN653021">
    <property type="protein sequence ID" value="CBY23596.1"/>
    <property type="molecule type" value="Genomic_DNA"/>
</dbReference>
<keyword evidence="1" id="KW-0812">Transmembrane</keyword>
<dbReference type="InParanoid" id="E4X1B6"/>
<sequence>MLPIPRLVSFQKRFFRFSKEVKAKATSLSRTDVESSSWICVTKTAQRELAKRGKNRFGRIELEKFRNEMMFNSALDFRRRTIGLMGIGWFMLTAFTFLHFKNSTPEESREIIQIYMASCFLIVVYILQQLCRGRRVGFAKDIYVKKNGDLAMLTQSLTTKFPQGAVHEGKFRDVKIFVNIAAGDEDFTIIPASALMRDQVGSFKNQLRANGDPSSLLDKMAFSMISDVEVIKESRFPPEPKRGAIVVFPPGLELSENLSKFHTFALVMTEQDVKGTVRR</sequence>
<evidence type="ECO:0000313" key="4">
    <source>
        <dbReference type="Proteomes" id="UP000001307"/>
    </source>
</evidence>
<name>E4X1B6_OIKDI</name>
<dbReference type="Proteomes" id="UP000001307">
    <property type="component" value="Unassembled WGS sequence"/>
</dbReference>
<feature type="transmembrane region" description="Helical" evidence="1">
    <location>
        <begin position="82"/>
        <end position="100"/>
    </location>
</feature>
<evidence type="ECO:0000256" key="1">
    <source>
        <dbReference type="SAM" id="Phobius"/>
    </source>
</evidence>
<feature type="transmembrane region" description="Helical" evidence="1">
    <location>
        <begin position="112"/>
        <end position="131"/>
    </location>
</feature>
<gene>
    <name evidence="2" type="ORF">GSOID_T00016048001</name>
    <name evidence="3" type="ORF">GSOID_T00024033001</name>
</gene>
<keyword evidence="1" id="KW-0472">Membrane</keyword>
<evidence type="ECO:0000313" key="3">
    <source>
        <dbReference type="EMBL" id="CBY41934.1"/>
    </source>
</evidence>
<dbReference type="Proteomes" id="UP000011014">
    <property type="component" value="Unassembled WGS sequence"/>
</dbReference>
<keyword evidence="1" id="KW-1133">Transmembrane helix</keyword>
<reference evidence="2" key="1">
    <citation type="journal article" date="2010" name="Science">
        <title>Plasticity of animal genome architecture unmasked by rapid evolution of a pelagic tunicate.</title>
        <authorList>
            <person name="Denoeud F."/>
            <person name="Henriet S."/>
            <person name="Mungpakdee S."/>
            <person name="Aury J.M."/>
            <person name="Da Silva C."/>
            <person name="Brinkmann H."/>
            <person name="Mikhaleva J."/>
            <person name="Olsen L.C."/>
            <person name="Jubin C."/>
            <person name="Canestro C."/>
            <person name="Bouquet J.M."/>
            <person name="Danks G."/>
            <person name="Poulain J."/>
            <person name="Campsteijn C."/>
            <person name="Adamski M."/>
            <person name="Cross I."/>
            <person name="Yadetie F."/>
            <person name="Muffato M."/>
            <person name="Louis A."/>
            <person name="Butcher S."/>
            <person name="Tsagkogeorga G."/>
            <person name="Konrad A."/>
            <person name="Singh S."/>
            <person name="Jensen M.F."/>
            <person name="Cong E.H."/>
            <person name="Eikeseth-Otteraa H."/>
            <person name="Noel B."/>
            <person name="Anthouard V."/>
            <person name="Porcel B.M."/>
            <person name="Kachouri-Lafond R."/>
            <person name="Nishino A."/>
            <person name="Ugolini M."/>
            <person name="Chourrout P."/>
            <person name="Nishida H."/>
            <person name="Aasland R."/>
            <person name="Huzurbazar S."/>
            <person name="Westhof E."/>
            <person name="Delsuc F."/>
            <person name="Lehrach H."/>
            <person name="Reinhardt R."/>
            <person name="Weissenbach J."/>
            <person name="Roy S.W."/>
            <person name="Artiguenave F."/>
            <person name="Postlethwait J.H."/>
            <person name="Manak J.R."/>
            <person name="Thompson E.M."/>
            <person name="Jaillon O."/>
            <person name="Du Pasquier L."/>
            <person name="Boudinot P."/>
            <person name="Liberles D.A."/>
            <person name="Volff J.N."/>
            <person name="Philippe H."/>
            <person name="Lenhard B."/>
            <person name="Roest Crollius H."/>
            <person name="Wincker P."/>
            <person name="Chourrout D."/>
        </authorList>
    </citation>
    <scope>NUCLEOTIDE SEQUENCE [LARGE SCALE GENOMIC DNA]</scope>
</reference>
<dbReference type="OrthoDB" id="10389554at2759"/>
<dbReference type="EMBL" id="FN656745">
    <property type="protein sequence ID" value="CBY41934.1"/>
    <property type="molecule type" value="Genomic_DNA"/>
</dbReference>